<comment type="caution">
    <text evidence="5">The sequence shown here is derived from an EMBL/GenBank/DDBJ whole genome shotgun (WGS) entry which is preliminary data.</text>
</comment>
<evidence type="ECO:0000256" key="3">
    <source>
        <dbReference type="SAM" id="Coils"/>
    </source>
</evidence>
<feature type="active site" evidence="2">
    <location>
        <position position="692"/>
    </location>
</feature>
<dbReference type="AlphaFoldDB" id="A0A317MSW1"/>
<gene>
    <name evidence="5" type="ORF">C7443_10715</name>
</gene>
<dbReference type="Pfam" id="PF20436">
    <property type="entry name" value="LonB_AAA-LID"/>
    <property type="match status" value="1"/>
</dbReference>
<dbReference type="Proteomes" id="UP000246569">
    <property type="component" value="Unassembled WGS sequence"/>
</dbReference>
<dbReference type="Gene3D" id="3.40.50.300">
    <property type="entry name" value="P-loop containing nucleotide triphosphate hydrolases"/>
    <property type="match status" value="2"/>
</dbReference>
<comment type="catalytic activity">
    <reaction evidence="2">
        <text>Hydrolysis of proteins in presence of ATP.</text>
        <dbReference type="EC" id="3.4.21.53"/>
    </reaction>
</comment>
<dbReference type="InterPro" id="IPR046843">
    <property type="entry name" value="LonB_AAA-LID"/>
</dbReference>
<dbReference type="Pfam" id="PF13654">
    <property type="entry name" value="AAA_32"/>
    <property type="match status" value="1"/>
</dbReference>
<dbReference type="GO" id="GO:0006508">
    <property type="term" value="P:proteolysis"/>
    <property type="evidence" value="ECO:0007669"/>
    <property type="project" value="UniProtKB-KW"/>
</dbReference>
<comment type="similarity">
    <text evidence="2">Belongs to the peptidase S16 family.</text>
</comment>
<protein>
    <recommendedName>
        <fullName evidence="2">endopeptidase La</fullName>
        <ecNumber evidence="2">3.4.21.53</ecNumber>
    </recommendedName>
</protein>
<dbReference type="EMBL" id="QGTJ01000007">
    <property type="protein sequence ID" value="PWV60454.1"/>
    <property type="molecule type" value="Genomic_DNA"/>
</dbReference>
<dbReference type="EC" id="3.4.21.53" evidence="2"/>
<feature type="domain" description="Lon proteolytic" evidence="4">
    <location>
        <begin position="559"/>
        <end position="754"/>
    </location>
</feature>
<feature type="coiled-coil region" evidence="3">
    <location>
        <begin position="202"/>
        <end position="229"/>
    </location>
</feature>
<dbReference type="InterPro" id="IPR014721">
    <property type="entry name" value="Ribsml_uS5_D2-typ_fold_subgr"/>
</dbReference>
<evidence type="ECO:0000256" key="1">
    <source>
        <dbReference type="ARBA" id="ARBA00022670"/>
    </source>
</evidence>
<dbReference type="PRINTS" id="PR00830">
    <property type="entry name" value="ENDOLAPTASE"/>
</dbReference>
<organism evidence="5 6">
    <name type="scientific">Plasticicumulans acidivorans</name>
    <dbReference type="NCBI Taxonomy" id="886464"/>
    <lineage>
        <taxon>Bacteria</taxon>
        <taxon>Pseudomonadati</taxon>
        <taxon>Pseudomonadota</taxon>
        <taxon>Gammaproteobacteria</taxon>
        <taxon>Candidatus Competibacteraceae</taxon>
        <taxon>Plasticicumulans</taxon>
    </lineage>
</organism>
<dbReference type="PROSITE" id="PS51786">
    <property type="entry name" value="LON_PROTEOLYTIC"/>
    <property type="match status" value="1"/>
</dbReference>
<dbReference type="GO" id="GO:0005524">
    <property type="term" value="F:ATP binding"/>
    <property type="evidence" value="ECO:0007669"/>
    <property type="project" value="InterPro"/>
</dbReference>
<sequence length="790" mass="85670">MTASLALPPARLRRATDPATLGFTVTTELAPLPLLFGQERALAAIDFGVRMGGDGYNLFLLGEAGIGKRRLAKRVLGARAASESTPGDWAYVHNFSEPLKPRAIGLPAGQGPAFARDLRRLIADLAEAMPAIYEGEECRARRQALKAEFVARDEENLKRLREQAKAKDLALMQTSDGFTLTPVVDGEPISDEAFELLPVADRERLEAAMSELRSALEDLLDAAPRAQRDYRERVRDLREGLMRRESEPRIHELHERYRDSDSVAAYLDALAADVVSHADEFLPDDADDDEKPPARELKRYRVNVVVSRSPDSGAPVIDEDHPLHQNLLGRLEYAAETGNLITDFTLIRSGSLHEANGGYLILEARQLLSQPFAWEGLKRVLLSRVIRIVAPGEQYGQVTTVSLDPEPIPLATKVLLLGDAEVYEMLSALDPDFPALFKVVADLEPDVPRDAASERLYAQLVATLVNESQLLPFDATAVARVIEEAARLAEDAERLSLHLGALHDLLRETDFVARELEFECVSAGCVAEALARRRRRRGGIEERMLEAIRRGTVLIDTCGASVGQVNGLAVLDLGDVRFAKPVRLSATVRLGSGEVLDIERESELGGAIHAKGVLILTSLLGARYVPDQPLSLRASLVFEQSYGPVDGDSASVAECCALLSALSAQPLKQSLAITGSLNQYGRVQAIGGVNEKIEGFYAVCREAGLNGEQGVIVPAANVQHLMLDPEIIAAVERGQFHIYAVAELDEALSLLCGAEAGARGSDGRFPPASINGRVEARLEAFAVAARKSGG</sequence>
<dbReference type="RefSeq" id="WP_170123605.1">
    <property type="nucleotide sequence ID" value="NZ_QGTJ01000007.1"/>
</dbReference>
<dbReference type="InterPro" id="IPR020568">
    <property type="entry name" value="Ribosomal_Su5_D2-typ_SF"/>
</dbReference>
<dbReference type="GO" id="GO:0030163">
    <property type="term" value="P:protein catabolic process"/>
    <property type="evidence" value="ECO:0007669"/>
    <property type="project" value="InterPro"/>
</dbReference>
<keyword evidence="6" id="KW-1185">Reference proteome</keyword>
<dbReference type="Pfam" id="PF05362">
    <property type="entry name" value="Lon_C"/>
    <property type="match status" value="1"/>
</dbReference>
<proteinExistence type="inferred from homology"/>
<accession>A0A317MSW1</accession>
<evidence type="ECO:0000256" key="2">
    <source>
        <dbReference type="PROSITE-ProRule" id="PRU01122"/>
    </source>
</evidence>
<dbReference type="InterPro" id="IPR046844">
    <property type="entry name" value="Lon-like_helical"/>
</dbReference>
<keyword evidence="2" id="KW-0720">Serine protease</keyword>
<dbReference type="Pfam" id="PF20437">
    <property type="entry name" value="LonC_helical"/>
    <property type="match status" value="1"/>
</dbReference>
<keyword evidence="2" id="KW-0378">Hydrolase</keyword>
<dbReference type="SUPFAM" id="SSF54211">
    <property type="entry name" value="Ribosomal protein S5 domain 2-like"/>
    <property type="match status" value="1"/>
</dbReference>
<dbReference type="Gene3D" id="3.30.230.10">
    <property type="match status" value="1"/>
</dbReference>
<evidence type="ECO:0000313" key="6">
    <source>
        <dbReference type="Proteomes" id="UP000246569"/>
    </source>
</evidence>
<dbReference type="Gene3D" id="1.10.8.60">
    <property type="match status" value="1"/>
</dbReference>
<name>A0A317MSW1_9GAMM</name>
<evidence type="ECO:0000259" key="4">
    <source>
        <dbReference type="PROSITE" id="PS51786"/>
    </source>
</evidence>
<dbReference type="InterPro" id="IPR041699">
    <property type="entry name" value="AAA_32"/>
</dbReference>
<keyword evidence="3" id="KW-0175">Coiled coil</keyword>
<dbReference type="PANTHER" id="PTHR10046">
    <property type="entry name" value="ATP DEPENDENT LON PROTEASE FAMILY MEMBER"/>
    <property type="match status" value="1"/>
</dbReference>
<dbReference type="GO" id="GO:0004176">
    <property type="term" value="F:ATP-dependent peptidase activity"/>
    <property type="evidence" value="ECO:0007669"/>
    <property type="project" value="UniProtKB-UniRule"/>
</dbReference>
<evidence type="ECO:0000313" key="5">
    <source>
        <dbReference type="EMBL" id="PWV60454.1"/>
    </source>
</evidence>
<dbReference type="InterPro" id="IPR027065">
    <property type="entry name" value="Lon_Prtase"/>
</dbReference>
<reference evidence="5 6" key="1">
    <citation type="submission" date="2018-05" db="EMBL/GenBank/DDBJ databases">
        <title>Genomic Encyclopedia of Type Strains, Phase IV (KMG-IV): sequencing the most valuable type-strain genomes for metagenomic binning, comparative biology and taxonomic classification.</title>
        <authorList>
            <person name="Goeker M."/>
        </authorList>
    </citation>
    <scope>NUCLEOTIDE SEQUENCE [LARGE SCALE GENOMIC DNA]</scope>
    <source>
        <strain evidence="5 6">DSM 23606</strain>
    </source>
</reference>
<feature type="active site" evidence="2">
    <location>
        <position position="649"/>
    </location>
</feature>
<dbReference type="GO" id="GO:0004252">
    <property type="term" value="F:serine-type endopeptidase activity"/>
    <property type="evidence" value="ECO:0007669"/>
    <property type="project" value="UniProtKB-UniRule"/>
</dbReference>
<dbReference type="InterPro" id="IPR008269">
    <property type="entry name" value="Lon_proteolytic"/>
</dbReference>
<dbReference type="InterPro" id="IPR027417">
    <property type="entry name" value="P-loop_NTPase"/>
</dbReference>
<keyword evidence="1 2" id="KW-0645">Protease</keyword>